<dbReference type="Proteomes" id="UP000017800">
    <property type="component" value="Unassembled WGS sequence"/>
</dbReference>
<dbReference type="InterPro" id="IPR000888">
    <property type="entry name" value="RmlC-like"/>
</dbReference>
<organism evidence="8 9">
    <name type="scientific">Vibrio halioticoli NBRC 102217</name>
    <dbReference type="NCBI Taxonomy" id="1219072"/>
    <lineage>
        <taxon>Bacteria</taxon>
        <taxon>Pseudomonadati</taxon>
        <taxon>Pseudomonadota</taxon>
        <taxon>Gammaproteobacteria</taxon>
        <taxon>Vibrionales</taxon>
        <taxon>Vibrionaceae</taxon>
        <taxon>Vibrio</taxon>
    </lineage>
</organism>
<comment type="similarity">
    <text evidence="7">Belongs to the dTDP-4-dehydrorhamnose 3,5-epimerase family.</text>
</comment>
<dbReference type="CDD" id="cd00438">
    <property type="entry name" value="cupin_RmlC"/>
    <property type="match status" value="1"/>
</dbReference>
<dbReference type="InterPro" id="IPR014710">
    <property type="entry name" value="RmlC-like_jellyroll"/>
</dbReference>
<dbReference type="NCBIfam" id="TIGR01221">
    <property type="entry name" value="rmlC"/>
    <property type="match status" value="1"/>
</dbReference>
<dbReference type="OrthoDB" id="9800680at2"/>
<keyword evidence="7" id="KW-0413">Isomerase</keyword>
<dbReference type="eggNOG" id="COG1898">
    <property type="taxonomic scope" value="Bacteria"/>
</dbReference>
<dbReference type="PANTHER" id="PTHR21047:SF2">
    <property type="entry name" value="THYMIDINE DIPHOSPHO-4-KETO-RHAMNOSE 3,5-EPIMERASE"/>
    <property type="match status" value="1"/>
</dbReference>
<feature type="active site" description="Proton donor" evidence="5">
    <location>
        <position position="133"/>
    </location>
</feature>
<sequence length="183" mass="21254">MKIINTNIPEVKIIEPQVFGDDRGFFMETWNQKRFEEIVMGNQLTPFVQDNHSKSKKGILRGLHYQTENTQGKLVRVVSGEVYDVAVDIRKDSPTFGQWVGEYLSAENKRQLWVPKGFAHGFYVTSEEAEFVYKCTDYYNPSAEHSIIWNDEKLNIDWPIINEMIFLSEKDGQALSLEENILL</sequence>
<dbReference type="PANTHER" id="PTHR21047">
    <property type="entry name" value="DTDP-6-DEOXY-D-GLUCOSE-3,5 EPIMERASE"/>
    <property type="match status" value="1"/>
</dbReference>
<keyword evidence="9" id="KW-1185">Reference proteome</keyword>
<gene>
    <name evidence="8" type="primary">rmlC</name>
    <name evidence="8" type="ORF">VHA01S_032_00110</name>
</gene>
<evidence type="ECO:0000256" key="6">
    <source>
        <dbReference type="PIRSR" id="PIRSR600888-3"/>
    </source>
</evidence>
<comment type="pathway">
    <text evidence="7">Carbohydrate biosynthesis; dTDP-L-rhamnose biosynthesis.</text>
</comment>
<dbReference type="GO" id="GO:0008830">
    <property type="term" value="F:dTDP-4-dehydrorhamnose 3,5-epimerase activity"/>
    <property type="evidence" value="ECO:0007669"/>
    <property type="project" value="UniProtKB-UniRule"/>
</dbReference>
<evidence type="ECO:0000313" key="8">
    <source>
        <dbReference type="EMBL" id="GAD90061.1"/>
    </source>
</evidence>
<dbReference type="AlphaFoldDB" id="V5FJZ3"/>
<reference evidence="8 9" key="1">
    <citation type="submission" date="2013-11" db="EMBL/GenBank/DDBJ databases">
        <title>Whole genome shotgun sequence of Vibrio halioticoli NBRC 102217.</title>
        <authorList>
            <person name="Isaki S."/>
            <person name="Kimura A."/>
            <person name="Ohji S."/>
            <person name="Hosoyama A."/>
            <person name="Fujita N."/>
            <person name="Hashimoto M."/>
            <person name="Hosoyama Y."/>
            <person name="Yamazoe A."/>
        </authorList>
    </citation>
    <scope>NUCLEOTIDE SEQUENCE [LARGE SCALE GENOMIC DNA]</scope>
    <source>
        <strain evidence="8 9">NBRC 102217</strain>
    </source>
</reference>
<evidence type="ECO:0000256" key="1">
    <source>
        <dbReference type="ARBA" id="ARBA00001298"/>
    </source>
</evidence>
<dbReference type="GO" id="GO:0019305">
    <property type="term" value="P:dTDP-rhamnose biosynthetic process"/>
    <property type="evidence" value="ECO:0007669"/>
    <property type="project" value="UniProtKB-UniRule"/>
</dbReference>
<feature type="site" description="Participates in a stacking interaction with the thymidine ring of dTDP-4-oxo-6-deoxyglucose" evidence="6">
    <location>
        <position position="139"/>
    </location>
</feature>
<evidence type="ECO:0000256" key="4">
    <source>
        <dbReference type="ARBA" id="ARBA00019595"/>
    </source>
</evidence>
<protein>
    <recommendedName>
        <fullName evidence="4 7">dTDP-4-dehydrorhamnose 3,5-epimerase</fullName>
        <ecNumber evidence="3 7">5.1.3.13</ecNumber>
    </recommendedName>
    <alternativeName>
        <fullName evidence="7">Thymidine diphospho-4-keto-rhamnose 3,5-epimerase</fullName>
    </alternativeName>
</protein>
<comment type="catalytic activity">
    <reaction evidence="1 7">
        <text>dTDP-4-dehydro-6-deoxy-alpha-D-glucose = dTDP-4-dehydro-beta-L-rhamnose</text>
        <dbReference type="Rhea" id="RHEA:16969"/>
        <dbReference type="ChEBI" id="CHEBI:57649"/>
        <dbReference type="ChEBI" id="CHEBI:62830"/>
        <dbReference type="EC" id="5.1.3.13"/>
    </reaction>
</comment>
<evidence type="ECO:0000256" key="2">
    <source>
        <dbReference type="ARBA" id="ARBA00001997"/>
    </source>
</evidence>
<dbReference type="EMBL" id="BAUJ01000032">
    <property type="protein sequence ID" value="GAD90061.1"/>
    <property type="molecule type" value="Genomic_DNA"/>
</dbReference>
<accession>V5FJZ3</accession>
<comment type="subunit">
    <text evidence="7">Homodimer.</text>
</comment>
<dbReference type="GO" id="GO:0000271">
    <property type="term" value="P:polysaccharide biosynthetic process"/>
    <property type="evidence" value="ECO:0007669"/>
    <property type="project" value="TreeGrafter"/>
</dbReference>
<dbReference type="RefSeq" id="WP_023404414.1">
    <property type="nucleotide sequence ID" value="NZ_BAUJ01000032.1"/>
</dbReference>
<dbReference type="SUPFAM" id="SSF51182">
    <property type="entry name" value="RmlC-like cupins"/>
    <property type="match status" value="1"/>
</dbReference>
<evidence type="ECO:0000256" key="5">
    <source>
        <dbReference type="PIRSR" id="PIRSR600888-1"/>
    </source>
</evidence>
<comment type="function">
    <text evidence="2 7">Catalyzes the epimerization of the C3' and C5'positions of dTDP-6-deoxy-D-xylo-4-hexulose, forming dTDP-6-deoxy-L-lyxo-4-hexulose.</text>
</comment>
<dbReference type="GO" id="GO:0005829">
    <property type="term" value="C:cytosol"/>
    <property type="evidence" value="ECO:0007669"/>
    <property type="project" value="TreeGrafter"/>
</dbReference>
<evidence type="ECO:0000313" key="9">
    <source>
        <dbReference type="Proteomes" id="UP000017800"/>
    </source>
</evidence>
<evidence type="ECO:0000256" key="7">
    <source>
        <dbReference type="RuleBase" id="RU364069"/>
    </source>
</evidence>
<dbReference type="EC" id="5.1.3.13" evidence="3 7"/>
<dbReference type="Pfam" id="PF00908">
    <property type="entry name" value="dTDP_sugar_isom"/>
    <property type="match status" value="1"/>
</dbReference>
<dbReference type="InterPro" id="IPR011051">
    <property type="entry name" value="RmlC_Cupin_sf"/>
</dbReference>
<proteinExistence type="inferred from homology"/>
<feature type="active site" description="Proton acceptor" evidence="5">
    <location>
        <position position="64"/>
    </location>
</feature>
<comment type="caution">
    <text evidence="8">The sequence shown here is derived from an EMBL/GenBank/DDBJ whole genome shotgun (WGS) entry which is preliminary data.</text>
</comment>
<name>V5FJZ3_9VIBR</name>
<dbReference type="Gene3D" id="2.60.120.10">
    <property type="entry name" value="Jelly Rolls"/>
    <property type="match status" value="1"/>
</dbReference>
<dbReference type="UniPathway" id="UPA00124"/>
<evidence type="ECO:0000256" key="3">
    <source>
        <dbReference type="ARBA" id="ARBA00012098"/>
    </source>
</evidence>